<evidence type="ECO:0000256" key="3">
    <source>
        <dbReference type="ARBA" id="ARBA00022729"/>
    </source>
</evidence>
<dbReference type="PANTHER" id="PTHR12015:SF193">
    <property type="entry name" value="STROMAL CELL-DERIVED FACTOR 1"/>
    <property type="match status" value="1"/>
</dbReference>
<dbReference type="Gene3D" id="2.40.50.40">
    <property type="match status" value="1"/>
</dbReference>
<keyword evidence="1" id="KW-0145">Chemotaxis</keyword>
<dbReference type="PANTHER" id="PTHR12015">
    <property type="entry name" value="SMALL INDUCIBLE CYTOKINE A"/>
    <property type="match status" value="1"/>
</dbReference>
<dbReference type="SUPFAM" id="SSF54117">
    <property type="entry name" value="Interleukin 8-like chemokines"/>
    <property type="match status" value="1"/>
</dbReference>
<keyword evidence="2" id="KW-0202">Cytokine</keyword>
<dbReference type="InterPro" id="IPR001811">
    <property type="entry name" value="Chemokine_IL8-like_dom"/>
</dbReference>
<dbReference type="GO" id="GO:0008009">
    <property type="term" value="F:chemokine activity"/>
    <property type="evidence" value="ECO:0007669"/>
    <property type="project" value="InterPro"/>
</dbReference>
<dbReference type="AlphaFoldDB" id="A0A8C0YN54"/>
<name>A0A8C0YN54_CYPCA</name>
<keyword evidence="3 5" id="KW-0732">Signal</keyword>
<evidence type="ECO:0000256" key="5">
    <source>
        <dbReference type="SAM" id="SignalP"/>
    </source>
</evidence>
<feature type="chain" id="PRO_5039908010" description="Chemokine interleukin-8-like domain-containing protein" evidence="5">
    <location>
        <begin position="21"/>
        <end position="92"/>
    </location>
</feature>
<reference evidence="7" key="1">
    <citation type="submission" date="2025-08" db="UniProtKB">
        <authorList>
            <consortium name="Ensembl"/>
        </authorList>
    </citation>
    <scope>IDENTIFICATION</scope>
</reference>
<dbReference type="GeneTree" id="ENSGT00990000206020"/>
<dbReference type="InterPro" id="IPR036048">
    <property type="entry name" value="Interleukin_8-like_sf"/>
</dbReference>
<evidence type="ECO:0000313" key="8">
    <source>
        <dbReference type="Proteomes" id="UP001108240"/>
    </source>
</evidence>
<dbReference type="SMART" id="SM00199">
    <property type="entry name" value="SCY"/>
    <property type="match status" value="1"/>
</dbReference>
<organism evidence="7 8">
    <name type="scientific">Cyprinus carpio carpio</name>
    <dbReference type="NCBI Taxonomy" id="630221"/>
    <lineage>
        <taxon>Eukaryota</taxon>
        <taxon>Metazoa</taxon>
        <taxon>Chordata</taxon>
        <taxon>Craniata</taxon>
        <taxon>Vertebrata</taxon>
        <taxon>Euteleostomi</taxon>
        <taxon>Actinopterygii</taxon>
        <taxon>Neopterygii</taxon>
        <taxon>Teleostei</taxon>
        <taxon>Ostariophysi</taxon>
        <taxon>Cypriniformes</taxon>
        <taxon>Cyprinidae</taxon>
        <taxon>Cyprininae</taxon>
        <taxon>Cyprinus</taxon>
    </lineage>
</organism>
<evidence type="ECO:0000256" key="4">
    <source>
        <dbReference type="ARBA" id="ARBA00023157"/>
    </source>
</evidence>
<evidence type="ECO:0000259" key="6">
    <source>
        <dbReference type="SMART" id="SM00199"/>
    </source>
</evidence>
<dbReference type="Pfam" id="PF00048">
    <property type="entry name" value="IL8"/>
    <property type="match status" value="1"/>
</dbReference>
<evidence type="ECO:0000256" key="2">
    <source>
        <dbReference type="ARBA" id="ARBA00022514"/>
    </source>
</evidence>
<accession>A0A8C0YN54</accession>
<dbReference type="GO" id="GO:0006955">
    <property type="term" value="P:immune response"/>
    <property type="evidence" value="ECO:0007669"/>
    <property type="project" value="InterPro"/>
</dbReference>
<feature type="domain" description="Chemokine interleukin-8-like" evidence="6">
    <location>
        <begin position="34"/>
        <end position="91"/>
    </location>
</feature>
<keyword evidence="8" id="KW-1185">Reference proteome</keyword>
<proteinExistence type="predicted"/>
<dbReference type="Proteomes" id="UP001108240">
    <property type="component" value="Unplaced"/>
</dbReference>
<sequence length="92" mass="10561">MRRLMCVLFLLIFCTKQGTSQFLISPTDHHAEVPLRCCFNFIDFQIPTQMIVSAVKIGSHCPAPGIVVTTPRTEFCVRPDESWIKSFMERQL</sequence>
<protein>
    <recommendedName>
        <fullName evidence="6">Chemokine interleukin-8-like domain-containing protein</fullName>
    </recommendedName>
</protein>
<dbReference type="InterPro" id="IPR039809">
    <property type="entry name" value="Chemokine_b/g/d"/>
</dbReference>
<dbReference type="Ensembl" id="ENSCCRT00000011791.2">
    <property type="protein sequence ID" value="ENSCCRP00000010782.2"/>
    <property type="gene ID" value="ENSCCRG00000006278.2"/>
</dbReference>
<dbReference type="GO" id="GO:0005615">
    <property type="term" value="C:extracellular space"/>
    <property type="evidence" value="ECO:0007669"/>
    <property type="project" value="UniProtKB-KW"/>
</dbReference>
<reference evidence="7" key="2">
    <citation type="submission" date="2025-09" db="UniProtKB">
        <authorList>
            <consortium name="Ensembl"/>
        </authorList>
    </citation>
    <scope>IDENTIFICATION</scope>
</reference>
<feature type="signal peptide" evidence="5">
    <location>
        <begin position="1"/>
        <end position="20"/>
    </location>
</feature>
<keyword evidence="4" id="KW-1015">Disulfide bond</keyword>
<evidence type="ECO:0000313" key="7">
    <source>
        <dbReference type="Ensembl" id="ENSCCRP00000010782.2"/>
    </source>
</evidence>
<evidence type="ECO:0000256" key="1">
    <source>
        <dbReference type="ARBA" id="ARBA00022500"/>
    </source>
</evidence>